<protein>
    <submittedName>
        <fullName evidence="4">ADP compounds hydrolase NudE</fullName>
    </submittedName>
</protein>
<name>A0A426QI82_9GAMM</name>
<dbReference type="OrthoDB" id="9806150at2"/>
<dbReference type="PANTHER" id="PTHR21340:SF0">
    <property type="entry name" value="BIS(5'-NUCLEOSYL)-TETRAPHOSPHATASE [ASYMMETRICAL]"/>
    <property type="match status" value="1"/>
</dbReference>
<dbReference type="InterPro" id="IPR015797">
    <property type="entry name" value="NUDIX_hydrolase-like_dom_sf"/>
</dbReference>
<feature type="domain" description="Nudix hydrolase" evidence="3">
    <location>
        <begin position="39"/>
        <end position="173"/>
    </location>
</feature>
<dbReference type="PROSITE" id="PS00893">
    <property type="entry name" value="NUDIX_BOX"/>
    <property type="match status" value="1"/>
</dbReference>
<dbReference type="GO" id="GO:0004081">
    <property type="term" value="F:bis(5'-nucleosyl)-tetraphosphatase (asymmetrical) activity"/>
    <property type="evidence" value="ECO:0007669"/>
    <property type="project" value="TreeGrafter"/>
</dbReference>
<dbReference type="PANTHER" id="PTHR21340">
    <property type="entry name" value="DIADENOSINE 5,5-P1,P4-TETRAPHOSPHATE PYROPHOSPHOHYDROLASE MUTT"/>
    <property type="match status" value="1"/>
</dbReference>
<comment type="cofactor">
    <cofactor evidence="1">
        <name>Mg(2+)</name>
        <dbReference type="ChEBI" id="CHEBI:18420"/>
    </cofactor>
</comment>
<comment type="caution">
    <text evidence="4">The sequence shown here is derived from an EMBL/GenBank/DDBJ whole genome shotgun (WGS) entry which is preliminary data.</text>
</comment>
<evidence type="ECO:0000256" key="1">
    <source>
        <dbReference type="ARBA" id="ARBA00001946"/>
    </source>
</evidence>
<proteinExistence type="predicted"/>
<keyword evidence="5" id="KW-1185">Reference proteome</keyword>
<dbReference type="SUPFAM" id="SSF55811">
    <property type="entry name" value="Nudix"/>
    <property type="match status" value="1"/>
</dbReference>
<dbReference type="Gene3D" id="3.90.79.10">
    <property type="entry name" value="Nucleoside Triphosphate Pyrophosphohydrolase"/>
    <property type="match status" value="1"/>
</dbReference>
<reference evidence="4 5" key="1">
    <citation type="journal article" date="2010" name="Int. J. Syst. Evol. Microbiol.">
        <title>Thiohalobacter thiocyanaticus gen. nov., sp. nov., a moderately halophilic, sulfur-oxidizing gammaproteobacterium from hypersaline lakes, that utilizes thiocyanate.</title>
        <authorList>
            <person name="Sorokin D.Y."/>
            <person name="Kovaleva O.L."/>
            <person name="Tourova T.P."/>
            <person name="Muyzer G."/>
        </authorList>
    </citation>
    <scope>NUCLEOTIDE SEQUENCE [LARGE SCALE GENOMIC DNA]</scope>
    <source>
        <strain evidence="4 5">Hrh1</strain>
    </source>
</reference>
<dbReference type="Proteomes" id="UP000287798">
    <property type="component" value="Unassembled WGS sequence"/>
</dbReference>
<dbReference type="GO" id="GO:0006754">
    <property type="term" value="P:ATP biosynthetic process"/>
    <property type="evidence" value="ECO:0007669"/>
    <property type="project" value="TreeGrafter"/>
</dbReference>
<dbReference type="InterPro" id="IPR020084">
    <property type="entry name" value="NUDIX_hydrolase_CS"/>
</dbReference>
<dbReference type="AlphaFoldDB" id="A0A426QI82"/>
<dbReference type="PROSITE" id="PS51462">
    <property type="entry name" value="NUDIX"/>
    <property type="match status" value="1"/>
</dbReference>
<evidence type="ECO:0000313" key="4">
    <source>
        <dbReference type="EMBL" id="RRQ21458.1"/>
    </source>
</evidence>
<dbReference type="GO" id="GO:0006167">
    <property type="term" value="P:AMP biosynthetic process"/>
    <property type="evidence" value="ECO:0007669"/>
    <property type="project" value="TreeGrafter"/>
</dbReference>
<accession>A0A426QI82</accession>
<dbReference type="NCBIfam" id="NF008736">
    <property type="entry name" value="PRK11762.1"/>
    <property type="match status" value="1"/>
</dbReference>
<gene>
    <name evidence="4" type="primary">nudE</name>
    <name evidence="4" type="ORF">D6C00_05570</name>
</gene>
<dbReference type="InterPro" id="IPR051325">
    <property type="entry name" value="Nudix_hydrolase_domain"/>
</dbReference>
<organism evidence="4 5">
    <name type="scientific">Thiohalobacter thiocyanaticus</name>
    <dbReference type="NCBI Taxonomy" id="585455"/>
    <lineage>
        <taxon>Bacteria</taxon>
        <taxon>Pseudomonadati</taxon>
        <taxon>Pseudomonadota</taxon>
        <taxon>Gammaproteobacteria</taxon>
        <taxon>Thiohalobacterales</taxon>
        <taxon>Thiohalobacteraceae</taxon>
        <taxon>Thiohalobacter</taxon>
    </lineage>
</organism>
<evidence type="ECO:0000313" key="5">
    <source>
        <dbReference type="Proteomes" id="UP000287798"/>
    </source>
</evidence>
<evidence type="ECO:0000256" key="2">
    <source>
        <dbReference type="ARBA" id="ARBA00022801"/>
    </source>
</evidence>
<evidence type="ECO:0000259" key="3">
    <source>
        <dbReference type="PROSITE" id="PS51462"/>
    </source>
</evidence>
<dbReference type="FunFam" id="3.90.79.10:FF:000006">
    <property type="entry name" value="ADP compounds hydrolase NudE"/>
    <property type="match status" value="1"/>
</dbReference>
<dbReference type="InterPro" id="IPR000086">
    <property type="entry name" value="NUDIX_hydrolase_dom"/>
</dbReference>
<keyword evidence="2 4" id="KW-0378">Hydrolase</keyword>
<dbReference type="EMBL" id="QZMU01000001">
    <property type="protein sequence ID" value="RRQ21458.1"/>
    <property type="molecule type" value="Genomic_DNA"/>
</dbReference>
<sequence>MSHDPEILNVRSLARSRLFEIEELELRFGNGEQRRFERLQAAASGAVLIVPLIDADSFWLIREYAAGTERYELGFPKGRIEPGEDPLAAANRELREELGLAARRLEPVTSLTLAPGYFGHMTQVVLAGDLYPDALEGDEPEPLELVRCRFADLEALLARDDFTEARSIAALFLIRERLKHE</sequence>
<dbReference type="RefSeq" id="WP_125180772.1">
    <property type="nucleotide sequence ID" value="NZ_QZMU01000001.1"/>
</dbReference>
<dbReference type="Pfam" id="PF00293">
    <property type="entry name" value="NUDIX"/>
    <property type="match status" value="1"/>
</dbReference>